<feature type="domain" description="HAT C-terminal dimerisation" evidence="1">
    <location>
        <begin position="121"/>
        <end position="195"/>
    </location>
</feature>
<dbReference type="GO" id="GO:0003677">
    <property type="term" value="F:DNA binding"/>
    <property type="evidence" value="ECO:0007669"/>
    <property type="project" value="InterPro"/>
</dbReference>
<dbReference type="PANTHER" id="PTHR23272">
    <property type="entry name" value="BED FINGER-RELATED"/>
    <property type="match status" value="1"/>
</dbReference>
<proteinExistence type="predicted"/>
<dbReference type="Proteomes" id="UP000652761">
    <property type="component" value="Unassembled WGS sequence"/>
</dbReference>
<evidence type="ECO:0000259" key="1">
    <source>
        <dbReference type="Pfam" id="PF05699"/>
    </source>
</evidence>
<name>A0A843WCB0_COLES</name>
<organism evidence="3 4">
    <name type="scientific">Colocasia esculenta</name>
    <name type="common">Wild taro</name>
    <name type="synonym">Arum esculentum</name>
    <dbReference type="NCBI Taxonomy" id="4460"/>
    <lineage>
        <taxon>Eukaryota</taxon>
        <taxon>Viridiplantae</taxon>
        <taxon>Streptophyta</taxon>
        <taxon>Embryophyta</taxon>
        <taxon>Tracheophyta</taxon>
        <taxon>Spermatophyta</taxon>
        <taxon>Magnoliopsida</taxon>
        <taxon>Liliopsida</taxon>
        <taxon>Araceae</taxon>
        <taxon>Aroideae</taxon>
        <taxon>Colocasieae</taxon>
        <taxon>Colocasia</taxon>
    </lineage>
</organism>
<dbReference type="Pfam" id="PF14372">
    <property type="entry name" value="hAT-like_RNase-H"/>
    <property type="match status" value="1"/>
</dbReference>
<feature type="domain" description="hAT-like transposase RNase-H fold" evidence="2">
    <location>
        <begin position="1"/>
        <end position="71"/>
    </location>
</feature>
<accession>A0A843WCB0</accession>
<comment type="caution">
    <text evidence="3">The sequence shown here is derived from an EMBL/GenBank/DDBJ whole genome shotgun (WGS) entry which is preliminary data.</text>
</comment>
<dbReference type="SUPFAM" id="SSF53098">
    <property type="entry name" value="Ribonuclease H-like"/>
    <property type="match status" value="1"/>
</dbReference>
<dbReference type="OrthoDB" id="696023at2759"/>
<reference evidence="3" key="1">
    <citation type="submission" date="2017-07" db="EMBL/GenBank/DDBJ databases">
        <title>Taro Niue Genome Assembly and Annotation.</title>
        <authorList>
            <person name="Atibalentja N."/>
            <person name="Keating K."/>
            <person name="Fields C.J."/>
        </authorList>
    </citation>
    <scope>NUCLEOTIDE SEQUENCE</scope>
    <source>
        <strain evidence="3">Niue_2</strain>
        <tissue evidence="3">Leaf</tissue>
    </source>
</reference>
<dbReference type="Pfam" id="PF05699">
    <property type="entry name" value="Dimer_Tnp_hAT"/>
    <property type="match status" value="1"/>
</dbReference>
<dbReference type="AlphaFoldDB" id="A0A843WCB0"/>
<sequence>MAARMLEKFNKYWSTLSLVLSFGCILDPRYKSKTIEFFFDKIYPITQDGGSESDRHIDNIRVAFAKLYRAYVEEQRNISSDSFSRVNNVTEGISSSTVDIDFIELDLWLKESSTNQPNKIDLELYFELPVLTNYNANFDVLAWWKEEEGKFPILAKIARDILRSAFSTGGRILDSYRSSLKPSTVERLICCQDWIKNTYNGSPIALGTIPLAPNLDVETLVEEDVILQAPSYFNDDEDDELPTVGAMLRRSKWEFIILQSQS</sequence>
<evidence type="ECO:0000313" key="3">
    <source>
        <dbReference type="EMBL" id="MQM08913.1"/>
    </source>
</evidence>
<dbReference type="GO" id="GO:0046983">
    <property type="term" value="F:protein dimerization activity"/>
    <property type="evidence" value="ECO:0007669"/>
    <property type="project" value="InterPro"/>
</dbReference>
<dbReference type="PROSITE" id="PS51257">
    <property type="entry name" value="PROKAR_LIPOPROTEIN"/>
    <property type="match status" value="1"/>
</dbReference>
<evidence type="ECO:0000313" key="4">
    <source>
        <dbReference type="Proteomes" id="UP000652761"/>
    </source>
</evidence>
<gene>
    <name evidence="3" type="ORF">Taro_041770</name>
</gene>
<evidence type="ECO:0000259" key="2">
    <source>
        <dbReference type="Pfam" id="PF14372"/>
    </source>
</evidence>
<keyword evidence="4" id="KW-1185">Reference proteome</keyword>
<dbReference type="InterPro" id="IPR025525">
    <property type="entry name" value="hAT-like_transposase_RNase-H"/>
</dbReference>
<protein>
    <recommendedName>
        <fullName evidence="5">HAT C-terminal dimerisation domain-containing protein</fullName>
    </recommendedName>
</protein>
<dbReference type="InterPro" id="IPR012337">
    <property type="entry name" value="RNaseH-like_sf"/>
</dbReference>
<dbReference type="InterPro" id="IPR008906">
    <property type="entry name" value="HATC_C_dom"/>
</dbReference>
<dbReference type="EMBL" id="NMUH01004236">
    <property type="protein sequence ID" value="MQM08913.1"/>
    <property type="molecule type" value="Genomic_DNA"/>
</dbReference>
<dbReference type="PANTHER" id="PTHR23272:SF161">
    <property type="entry name" value="ZINC FINGER BED DOMAIN-CONTAINING PROTEIN RICESLEEPER 1-LIKE"/>
    <property type="match status" value="1"/>
</dbReference>
<evidence type="ECO:0008006" key="5">
    <source>
        <dbReference type="Google" id="ProtNLM"/>
    </source>
</evidence>